<keyword evidence="2" id="KW-1185">Reference proteome</keyword>
<organism evidence="1 2">
    <name type="scientific">Portunus trituberculatus</name>
    <name type="common">Swimming crab</name>
    <name type="synonym">Neptunus trituberculatus</name>
    <dbReference type="NCBI Taxonomy" id="210409"/>
    <lineage>
        <taxon>Eukaryota</taxon>
        <taxon>Metazoa</taxon>
        <taxon>Ecdysozoa</taxon>
        <taxon>Arthropoda</taxon>
        <taxon>Crustacea</taxon>
        <taxon>Multicrustacea</taxon>
        <taxon>Malacostraca</taxon>
        <taxon>Eumalacostraca</taxon>
        <taxon>Eucarida</taxon>
        <taxon>Decapoda</taxon>
        <taxon>Pleocyemata</taxon>
        <taxon>Brachyura</taxon>
        <taxon>Eubrachyura</taxon>
        <taxon>Portunoidea</taxon>
        <taxon>Portunidae</taxon>
        <taxon>Portuninae</taxon>
        <taxon>Portunus</taxon>
    </lineage>
</organism>
<name>A0A5B7CH72_PORTR</name>
<accession>A0A5B7CH72</accession>
<dbReference type="Proteomes" id="UP000324222">
    <property type="component" value="Unassembled WGS sequence"/>
</dbReference>
<comment type="caution">
    <text evidence="1">The sequence shown here is derived from an EMBL/GenBank/DDBJ whole genome shotgun (WGS) entry which is preliminary data.</text>
</comment>
<evidence type="ECO:0000313" key="2">
    <source>
        <dbReference type="Proteomes" id="UP000324222"/>
    </source>
</evidence>
<reference evidence="1 2" key="1">
    <citation type="submission" date="2019-05" db="EMBL/GenBank/DDBJ databases">
        <title>Another draft genome of Portunus trituberculatus and its Hox gene families provides insights of decapod evolution.</title>
        <authorList>
            <person name="Jeong J.-H."/>
            <person name="Song I."/>
            <person name="Kim S."/>
            <person name="Choi T."/>
            <person name="Kim D."/>
            <person name="Ryu S."/>
            <person name="Kim W."/>
        </authorList>
    </citation>
    <scope>NUCLEOTIDE SEQUENCE [LARGE SCALE GENOMIC DNA]</scope>
    <source>
        <tissue evidence="1">Muscle</tissue>
    </source>
</reference>
<proteinExistence type="predicted"/>
<gene>
    <name evidence="1" type="ORF">E2C01_001156</name>
</gene>
<evidence type="ECO:0000313" key="1">
    <source>
        <dbReference type="EMBL" id="MPC08568.1"/>
    </source>
</evidence>
<dbReference type="AlphaFoldDB" id="A0A5B7CH72"/>
<protein>
    <submittedName>
        <fullName evidence="1">Uncharacterized protein</fullName>
    </submittedName>
</protein>
<sequence>MVHHSKPALLPGQCGLFLVFITNLYSSHEDLSSSHPHDLPTWCRELLALNTVCTACSCCWVERLRGAPRSQPFHLFRYHHKQFLVFVLQLLTQGCGCDAPVTRTIREPHSGLHAPSDIHGCHPRPPAGSCCYLYYLLDALSAECGRWVPVRCYSYTNKHITEISRLA</sequence>
<dbReference type="EMBL" id="VSRR010000035">
    <property type="protein sequence ID" value="MPC08568.1"/>
    <property type="molecule type" value="Genomic_DNA"/>
</dbReference>